<dbReference type="SFLD" id="SFLDS00032">
    <property type="entry name" value="Radical_SAM_3-amino-3-carboxyp"/>
    <property type="match status" value="1"/>
</dbReference>
<gene>
    <name evidence="2" type="primary">LOC116293504</name>
</gene>
<accession>A0A6P8HVY2</accession>
<organism evidence="1 2">
    <name type="scientific">Actinia tenebrosa</name>
    <name type="common">Australian red waratah sea anemone</name>
    <dbReference type="NCBI Taxonomy" id="6105"/>
    <lineage>
        <taxon>Eukaryota</taxon>
        <taxon>Metazoa</taxon>
        <taxon>Cnidaria</taxon>
        <taxon>Anthozoa</taxon>
        <taxon>Hexacorallia</taxon>
        <taxon>Actiniaria</taxon>
        <taxon>Actiniidae</taxon>
        <taxon>Actinia</taxon>
    </lineage>
</organism>
<dbReference type="Proteomes" id="UP000515163">
    <property type="component" value="Unplaced"/>
</dbReference>
<dbReference type="GeneID" id="116293504"/>
<evidence type="ECO:0000313" key="2">
    <source>
        <dbReference type="RefSeq" id="XP_031556795.1"/>
    </source>
</evidence>
<protein>
    <submittedName>
        <fullName evidence="2">2-(3-amino-3-carboxypropyl)histidine synthase subunit 2-like</fullName>
    </submittedName>
</protein>
<proteinExistence type="predicted"/>
<dbReference type="InterPro" id="IPR042263">
    <property type="entry name" value="DPH1/DPH2_1"/>
</dbReference>
<evidence type="ECO:0000313" key="1">
    <source>
        <dbReference type="Proteomes" id="UP000515163"/>
    </source>
</evidence>
<dbReference type="PANTHER" id="PTHR10762:SF2">
    <property type="entry name" value="2-(3-AMINO-3-CARBOXYPROPYL)HISTIDINE SYNTHASE SUBUNIT 2"/>
    <property type="match status" value="1"/>
</dbReference>
<dbReference type="KEGG" id="aten:116293504"/>
<dbReference type="GO" id="GO:0017183">
    <property type="term" value="P:protein histidyl modification to diphthamide"/>
    <property type="evidence" value="ECO:0007669"/>
    <property type="project" value="InterPro"/>
</dbReference>
<keyword evidence="1" id="KW-1185">Reference proteome</keyword>
<sequence>MADESKKLEEAKGEISKALPFSNNDKDIIDRHINVSSVKTDSLDKLKDIYEIEKTVEIISKHNYENVALQFPDSLLSDSSSVASLLEKQTNARIYVLADTSYG</sequence>
<feature type="non-terminal residue" evidence="2">
    <location>
        <position position="103"/>
    </location>
</feature>
<dbReference type="RefSeq" id="XP_031556795.1">
    <property type="nucleotide sequence ID" value="XM_031700935.1"/>
</dbReference>
<dbReference type="NCBIfam" id="TIGR00322">
    <property type="entry name" value="diphth2_R"/>
    <property type="match status" value="1"/>
</dbReference>
<dbReference type="Gene3D" id="3.40.50.11840">
    <property type="entry name" value="Diphthamide synthesis DPH1/DPH2 domain 1"/>
    <property type="match status" value="1"/>
</dbReference>
<dbReference type="InterPro" id="IPR016435">
    <property type="entry name" value="DPH1/DPH2"/>
</dbReference>
<reference evidence="2" key="1">
    <citation type="submission" date="2025-08" db="UniProtKB">
        <authorList>
            <consortium name="RefSeq"/>
        </authorList>
    </citation>
    <scope>IDENTIFICATION</scope>
    <source>
        <tissue evidence="2">Tentacle</tissue>
    </source>
</reference>
<dbReference type="OrthoDB" id="449241at2759"/>
<dbReference type="InParanoid" id="A0A6P8HVY2"/>
<dbReference type="AlphaFoldDB" id="A0A6P8HVY2"/>
<dbReference type="GO" id="GO:0090560">
    <property type="term" value="F:2-(3-amino-3-carboxypropyl)histidine synthase activity"/>
    <property type="evidence" value="ECO:0007669"/>
    <property type="project" value="InterPro"/>
</dbReference>
<name>A0A6P8HVY2_ACTTE</name>
<dbReference type="PANTHER" id="PTHR10762">
    <property type="entry name" value="DIPHTHAMIDE BIOSYNTHESIS PROTEIN"/>
    <property type="match status" value="1"/>
</dbReference>